<keyword evidence="2 4" id="KW-0238">DNA-binding</keyword>
<evidence type="ECO:0000313" key="6">
    <source>
        <dbReference type="EMBL" id="TVO71951.1"/>
    </source>
</evidence>
<dbReference type="Proteomes" id="UP000316649">
    <property type="component" value="Unassembled WGS sequence"/>
</dbReference>
<accession>A0A557S3F9</accession>
<dbReference type="OrthoDB" id="270177at2"/>
<dbReference type="PROSITE" id="PS50977">
    <property type="entry name" value="HTH_TETR_2"/>
    <property type="match status" value="1"/>
</dbReference>
<comment type="caution">
    <text evidence="6">The sequence shown here is derived from an EMBL/GenBank/DDBJ whole genome shotgun (WGS) entry which is preliminary data.</text>
</comment>
<dbReference type="AlphaFoldDB" id="A0A557S3F9"/>
<evidence type="ECO:0000256" key="2">
    <source>
        <dbReference type="ARBA" id="ARBA00023125"/>
    </source>
</evidence>
<proteinExistence type="predicted"/>
<dbReference type="PANTHER" id="PTHR47506">
    <property type="entry name" value="TRANSCRIPTIONAL REGULATORY PROTEIN"/>
    <property type="match status" value="1"/>
</dbReference>
<dbReference type="PANTHER" id="PTHR47506:SF10">
    <property type="entry name" value="TRANSCRIPTIONAL REGULATORY PROTEIN"/>
    <property type="match status" value="1"/>
</dbReference>
<reference evidence="6 7" key="1">
    <citation type="submission" date="2019-07" db="EMBL/GenBank/DDBJ databases">
        <title>The pathways for chlorine oxyanion respiration interact through the shared metabolite chlorate.</title>
        <authorList>
            <person name="Barnum T.P."/>
            <person name="Cheng Y."/>
            <person name="Hill K.A."/>
            <person name="Lucas L.N."/>
            <person name="Carlson H.K."/>
            <person name="Coates J.D."/>
        </authorList>
    </citation>
    <scope>NUCLEOTIDE SEQUENCE [LARGE SCALE GENOMIC DNA]</scope>
    <source>
        <strain evidence="6 7">BK-1</strain>
    </source>
</reference>
<feature type="DNA-binding region" description="H-T-H motif" evidence="4">
    <location>
        <begin position="29"/>
        <end position="48"/>
    </location>
</feature>
<keyword evidence="3" id="KW-0804">Transcription</keyword>
<dbReference type="InterPro" id="IPR011075">
    <property type="entry name" value="TetR_C"/>
</dbReference>
<dbReference type="PROSITE" id="PS01081">
    <property type="entry name" value="HTH_TETR_1"/>
    <property type="match status" value="1"/>
</dbReference>
<evidence type="ECO:0000256" key="1">
    <source>
        <dbReference type="ARBA" id="ARBA00023015"/>
    </source>
</evidence>
<dbReference type="InterPro" id="IPR001647">
    <property type="entry name" value="HTH_TetR"/>
</dbReference>
<dbReference type="EMBL" id="VMNH01000018">
    <property type="protein sequence ID" value="TVO71951.1"/>
    <property type="molecule type" value="Genomic_DNA"/>
</dbReference>
<evidence type="ECO:0000313" key="7">
    <source>
        <dbReference type="Proteomes" id="UP000316649"/>
    </source>
</evidence>
<dbReference type="Gene3D" id="1.10.10.60">
    <property type="entry name" value="Homeodomain-like"/>
    <property type="match status" value="1"/>
</dbReference>
<organism evidence="6 7">
    <name type="scientific">Sedimenticola selenatireducens</name>
    <dbReference type="NCBI Taxonomy" id="191960"/>
    <lineage>
        <taxon>Bacteria</taxon>
        <taxon>Pseudomonadati</taxon>
        <taxon>Pseudomonadota</taxon>
        <taxon>Gammaproteobacteria</taxon>
        <taxon>Chromatiales</taxon>
        <taxon>Sedimenticolaceae</taxon>
        <taxon>Sedimenticola</taxon>
    </lineage>
</organism>
<keyword evidence="7" id="KW-1185">Reference proteome</keyword>
<dbReference type="Pfam" id="PF00440">
    <property type="entry name" value="TetR_N"/>
    <property type="match status" value="1"/>
</dbReference>
<dbReference type="RefSeq" id="WP_144359662.1">
    <property type="nucleotide sequence ID" value="NZ_VMNH01000018.1"/>
</dbReference>
<evidence type="ECO:0000256" key="3">
    <source>
        <dbReference type="ARBA" id="ARBA00023163"/>
    </source>
</evidence>
<protein>
    <submittedName>
        <fullName evidence="6">TetR family transcriptional regulator</fullName>
    </submittedName>
</protein>
<dbReference type="Pfam" id="PF16925">
    <property type="entry name" value="TetR_C_13"/>
    <property type="match status" value="1"/>
</dbReference>
<keyword evidence="1" id="KW-0805">Transcription regulation</keyword>
<dbReference type="SUPFAM" id="SSF48498">
    <property type="entry name" value="Tetracyclin repressor-like, C-terminal domain"/>
    <property type="match status" value="1"/>
</dbReference>
<name>A0A557S3F9_9GAMM</name>
<feature type="domain" description="HTH tetR-type" evidence="5">
    <location>
        <begin position="6"/>
        <end position="66"/>
    </location>
</feature>
<dbReference type="Gene3D" id="1.10.357.10">
    <property type="entry name" value="Tetracycline Repressor, domain 2"/>
    <property type="match status" value="1"/>
</dbReference>
<evidence type="ECO:0000256" key="4">
    <source>
        <dbReference type="PROSITE-ProRule" id="PRU00335"/>
    </source>
</evidence>
<sequence length="204" mass="23566">MARPVEFNREAVLEKSIRVFWRYGYASTSIQRLGTDMSLHPGSLYGAFKSKRQLFLEALQLYFEQSSQQLGQQLNSDKGPLDGIKRFFYRLVDQMLDETRIKGCLMINTATELADEGEDEEIRQRLDQMFKSHEQQFYQALLNAQSCGELTKEKDAAELARFLLVGVRGLRVYSQTRPTRLEFESVVRQLLSVLTSEPDSHLSR</sequence>
<dbReference type="InterPro" id="IPR009057">
    <property type="entry name" value="Homeodomain-like_sf"/>
</dbReference>
<evidence type="ECO:0000259" key="5">
    <source>
        <dbReference type="PROSITE" id="PS50977"/>
    </source>
</evidence>
<dbReference type="GO" id="GO:0003677">
    <property type="term" value="F:DNA binding"/>
    <property type="evidence" value="ECO:0007669"/>
    <property type="project" value="UniProtKB-UniRule"/>
</dbReference>
<dbReference type="InterPro" id="IPR023772">
    <property type="entry name" value="DNA-bd_HTH_TetR-type_CS"/>
</dbReference>
<dbReference type="InterPro" id="IPR036271">
    <property type="entry name" value="Tet_transcr_reg_TetR-rel_C_sf"/>
</dbReference>
<dbReference type="SUPFAM" id="SSF46689">
    <property type="entry name" value="Homeodomain-like"/>
    <property type="match status" value="1"/>
</dbReference>
<gene>
    <name evidence="6" type="ORF">FHP88_13740</name>
</gene>